<dbReference type="Gene3D" id="2.40.10.220">
    <property type="entry name" value="predicted glycosyltransferase like domains"/>
    <property type="match status" value="1"/>
</dbReference>
<evidence type="ECO:0000313" key="3">
    <source>
        <dbReference type="Proteomes" id="UP000285023"/>
    </source>
</evidence>
<dbReference type="RefSeq" id="WP_119533492.1">
    <property type="nucleotide sequence ID" value="NZ_QXTF01000003.1"/>
</dbReference>
<dbReference type="OrthoDB" id="7579841at2"/>
<dbReference type="EMBL" id="QXTF01000003">
    <property type="protein sequence ID" value="RIX27338.1"/>
    <property type="molecule type" value="Genomic_DNA"/>
</dbReference>
<sequence>MREPGFIKRSPRVATQFKASVTDSDGGKVPVVITDLSREGCRLETDGSLNIGEQIEIDAGRYGTYPAQVRWALGNEAGAVFLAPIGSLDEPDTTA</sequence>
<proteinExistence type="predicted"/>
<reference evidence="2 3" key="1">
    <citation type="submission" date="2018-09" db="EMBL/GenBank/DDBJ databases">
        <title>Sphingomonas sp. DAC4.</title>
        <authorList>
            <person name="Seo T."/>
        </authorList>
    </citation>
    <scope>NUCLEOTIDE SEQUENCE [LARGE SCALE GENOMIC DNA]</scope>
    <source>
        <strain evidence="2 3">DAC4</strain>
    </source>
</reference>
<evidence type="ECO:0000313" key="2">
    <source>
        <dbReference type="EMBL" id="RIX27338.1"/>
    </source>
</evidence>
<organism evidence="2 3">
    <name type="scientific">Sphingomonas edaphi</name>
    <dbReference type="NCBI Taxonomy" id="2315689"/>
    <lineage>
        <taxon>Bacteria</taxon>
        <taxon>Pseudomonadati</taxon>
        <taxon>Pseudomonadota</taxon>
        <taxon>Alphaproteobacteria</taxon>
        <taxon>Sphingomonadales</taxon>
        <taxon>Sphingomonadaceae</taxon>
        <taxon>Sphingomonas</taxon>
    </lineage>
</organism>
<dbReference type="InterPro" id="IPR009875">
    <property type="entry name" value="PilZ_domain"/>
</dbReference>
<dbReference type="Proteomes" id="UP000285023">
    <property type="component" value="Unassembled WGS sequence"/>
</dbReference>
<name>A0A418PZ28_9SPHN</name>
<accession>A0A418PZ28</accession>
<evidence type="ECO:0000259" key="1">
    <source>
        <dbReference type="Pfam" id="PF07238"/>
    </source>
</evidence>
<dbReference type="GO" id="GO:0035438">
    <property type="term" value="F:cyclic-di-GMP binding"/>
    <property type="evidence" value="ECO:0007669"/>
    <property type="project" value="InterPro"/>
</dbReference>
<protein>
    <recommendedName>
        <fullName evidence="1">PilZ domain-containing protein</fullName>
    </recommendedName>
</protein>
<dbReference type="SUPFAM" id="SSF141371">
    <property type="entry name" value="PilZ domain-like"/>
    <property type="match status" value="1"/>
</dbReference>
<dbReference type="AlphaFoldDB" id="A0A418PZ28"/>
<comment type="caution">
    <text evidence="2">The sequence shown here is derived from an EMBL/GenBank/DDBJ whole genome shotgun (WGS) entry which is preliminary data.</text>
</comment>
<feature type="domain" description="PilZ" evidence="1">
    <location>
        <begin position="9"/>
        <end position="80"/>
    </location>
</feature>
<gene>
    <name evidence="2" type="ORF">D3M59_09830</name>
</gene>
<keyword evidence="3" id="KW-1185">Reference proteome</keyword>
<dbReference type="Pfam" id="PF07238">
    <property type="entry name" value="PilZ"/>
    <property type="match status" value="1"/>
</dbReference>